<accession>A0AAP2GIA9</accession>
<evidence type="ECO:0000256" key="1">
    <source>
        <dbReference type="SAM" id="Coils"/>
    </source>
</evidence>
<dbReference type="RefSeq" id="WP_254162455.1">
    <property type="nucleotide sequence ID" value="NZ_JAHESF010000006.1"/>
</dbReference>
<name>A0AAP2GIA9_9BACT</name>
<dbReference type="AlphaFoldDB" id="A0AAP2GIA9"/>
<protein>
    <recommendedName>
        <fullName evidence="5">Tetratricopeptide repeat protein</fullName>
    </recommendedName>
</protein>
<sequence>MDKNLFTSLLQRYTDSSLAEAEEVVALKAEYPYSQLLHTLSARVSKDHGFNSHQQELQLAAIHAADRGVLKEIITAEAVESEPEPTPANAYTPVTIQETPSAAPEFKIQRNDSADVADELMRDLDKLNTLKNNFEMLLVEYSEVQSEETAAPPVEEPAPVKAPVQTNEPVPVKKTPPVKEAVPEHTEPDGQDATPAPKPKGKSKKQRIIELAKAMNEAETEEKDLEDKDKKDRASARTGNPSDELIEEIRVSKEEIVPESDKQREQMAIINNFIKTQPSITNARERQSHASGDLATIKSGEFGDNIVSETLVEILIRQGKKDKAIEVLKKLIWKYPQKKSYFASQIEDLKK</sequence>
<proteinExistence type="predicted"/>
<feature type="region of interest" description="Disordered" evidence="2">
    <location>
        <begin position="148"/>
        <end position="246"/>
    </location>
</feature>
<keyword evidence="1" id="KW-0175">Coiled coil</keyword>
<feature type="compositionally biased region" description="Basic and acidic residues" evidence="2">
    <location>
        <begin position="225"/>
        <end position="235"/>
    </location>
</feature>
<evidence type="ECO:0008006" key="5">
    <source>
        <dbReference type="Google" id="ProtNLM"/>
    </source>
</evidence>
<keyword evidence="4" id="KW-1185">Reference proteome</keyword>
<organism evidence="3 4">
    <name type="scientific">Chryseosolibacter histidini</name>
    <dbReference type="NCBI Taxonomy" id="2782349"/>
    <lineage>
        <taxon>Bacteria</taxon>
        <taxon>Pseudomonadati</taxon>
        <taxon>Bacteroidota</taxon>
        <taxon>Cytophagia</taxon>
        <taxon>Cytophagales</taxon>
        <taxon>Chryseotaleaceae</taxon>
        <taxon>Chryseosolibacter</taxon>
    </lineage>
</organism>
<reference evidence="3 4" key="1">
    <citation type="submission" date="2021-05" db="EMBL/GenBank/DDBJ databases">
        <title>A Polyphasic approach of four new species of the genus Ohtaekwangia: Ohtaekwangia histidinii sp. nov., Ohtaekwangia cretensis sp. nov., Ohtaekwangia indiensis sp. nov., Ohtaekwangia reichenbachii sp. nov. from diverse environment.</title>
        <authorList>
            <person name="Octaviana S."/>
        </authorList>
    </citation>
    <scope>NUCLEOTIDE SEQUENCE [LARGE SCALE GENOMIC DNA]</scope>
    <source>
        <strain evidence="3 4">PWU4</strain>
    </source>
</reference>
<dbReference type="Proteomes" id="UP001319200">
    <property type="component" value="Unassembled WGS sequence"/>
</dbReference>
<evidence type="ECO:0000256" key="2">
    <source>
        <dbReference type="SAM" id="MobiDB-lite"/>
    </source>
</evidence>
<feature type="compositionally biased region" description="Low complexity" evidence="2">
    <location>
        <begin position="148"/>
        <end position="180"/>
    </location>
</feature>
<dbReference type="EMBL" id="JAHESF010000006">
    <property type="protein sequence ID" value="MBT1696909.1"/>
    <property type="molecule type" value="Genomic_DNA"/>
</dbReference>
<evidence type="ECO:0000313" key="4">
    <source>
        <dbReference type="Proteomes" id="UP001319200"/>
    </source>
</evidence>
<comment type="caution">
    <text evidence="3">The sequence shown here is derived from an EMBL/GenBank/DDBJ whole genome shotgun (WGS) entry which is preliminary data.</text>
</comment>
<gene>
    <name evidence="3" type="ORF">KK083_08500</name>
</gene>
<feature type="coiled-coil region" evidence="1">
    <location>
        <begin position="117"/>
        <end position="147"/>
    </location>
</feature>
<evidence type="ECO:0000313" key="3">
    <source>
        <dbReference type="EMBL" id="MBT1696909.1"/>
    </source>
</evidence>